<evidence type="ECO:0000259" key="1">
    <source>
        <dbReference type="Pfam" id="PF03976"/>
    </source>
</evidence>
<gene>
    <name evidence="2" type="primary">ppk-2</name>
    <name evidence="2" type="ORF">DESUT3_38800</name>
</gene>
<dbReference type="InterPro" id="IPR027417">
    <property type="entry name" value="P-loop_NTPase"/>
</dbReference>
<accession>A0ABM8HXW3</accession>
<feature type="domain" description="Polyphosphate kinase-2-related" evidence="1">
    <location>
        <begin position="270"/>
        <end position="491"/>
    </location>
</feature>
<dbReference type="Gene3D" id="3.40.50.300">
    <property type="entry name" value="P-loop containing nucleotide triphosphate hydrolases"/>
    <property type="match status" value="2"/>
</dbReference>
<evidence type="ECO:0000313" key="3">
    <source>
        <dbReference type="Proteomes" id="UP001319827"/>
    </source>
</evidence>
<keyword evidence="3" id="KW-1185">Reference proteome</keyword>
<dbReference type="Pfam" id="PF03976">
    <property type="entry name" value="PPK2"/>
    <property type="match status" value="2"/>
</dbReference>
<reference evidence="2 3" key="1">
    <citation type="journal article" date="2016" name="C (Basel)">
        <title>Selective Growth of and Electricity Production by Marine Exoelectrogenic Bacteria in Self-Aggregated Hydrogel of Microbially Reduced Graphene Oxide.</title>
        <authorList>
            <person name="Yoshida N."/>
            <person name="Goto Y."/>
            <person name="Miyata Y."/>
        </authorList>
    </citation>
    <scope>NUCLEOTIDE SEQUENCE [LARGE SCALE GENOMIC DNA]</scope>
    <source>
        <strain evidence="2 3">NIT-T3</strain>
    </source>
</reference>
<proteinExistence type="predicted"/>
<dbReference type="NCBIfam" id="TIGR03708">
    <property type="entry name" value="poly_P_AMP_trns"/>
    <property type="match status" value="1"/>
</dbReference>
<name>A0ABM8HXW3_9BACT</name>
<reference evidence="2 3" key="2">
    <citation type="journal article" date="2021" name="Int. J. Syst. Evol. Microbiol.">
        <title>Isolation and Polyphasic Characterization of Desulfuromonas versatilis sp. Nov., an Electrogenic Bacteria Capable of Versatile Metabolism Isolated from a Graphene Oxide-Reducing Enrichment Culture.</title>
        <authorList>
            <person name="Xie L."/>
            <person name="Yoshida N."/>
            <person name="Ishii S."/>
            <person name="Meng L."/>
        </authorList>
    </citation>
    <scope>NUCLEOTIDE SEQUENCE [LARGE SCALE GENOMIC DNA]</scope>
    <source>
        <strain evidence="2 3">NIT-T3</strain>
    </source>
</reference>
<dbReference type="RefSeq" id="WP_221250191.1">
    <property type="nucleotide sequence ID" value="NZ_AP024355.1"/>
</dbReference>
<dbReference type="Proteomes" id="UP001319827">
    <property type="component" value="Chromosome"/>
</dbReference>
<sequence>MFESAELGHQIGADSYEAEVPALREALLEAQLELVQSPRFAVVLIIAGMDGGGKGDVVNLLNEWMDPRYIQTHAPGLPSEIDLERPPMWRYWRELPPKGKIGIFFDALYTEAIRDRVFERIGNAELDQAMERINRFEKMLVDEGELVLKVWLHLSRKGQKKRFEKLQKDPATRWRVTKADWRNHEHYPEFRRVAERALRQTSSAEAPWGIIEGSDFRYRNLSLGKTLLSALQQRLNNQGEEALPVTVPPILPRIDSLNVLRCLDLTQSLGKKEYQKQLARWQGRLNRLSRRRKFGKLSVVVVFEGNDAAGKGGSIRRVTGALDARRYRVVPVAAPSDEELAHPYLWRFWRQLPGRGRLVIFDRSWYGRVLVERVEGLCAEVDWLRAYPEINDFEEQLVRHHTVVVKFWLAISKQEQYQRFQARETTPFKRFKITDEDWRNREKWELYEEAICDMVERTSTQVAPWTLVEANDKRFARIKVLRTLCERIEEALERL</sequence>
<evidence type="ECO:0000313" key="2">
    <source>
        <dbReference type="EMBL" id="BCR06811.1"/>
    </source>
</evidence>
<organism evidence="2 3">
    <name type="scientific">Desulfuromonas versatilis</name>
    <dbReference type="NCBI Taxonomy" id="2802975"/>
    <lineage>
        <taxon>Bacteria</taxon>
        <taxon>Pseudomonadati</taxon>
        <taxon>Thermodesulfobacteriota</taxon>
        <taxon>Desulfuromonadia</taxon>
        <taxon>Desulfuromonadales</taxon>
        <taxon>Desulfuromonadaceae</taxon>
        <taxon>Desulfuromonas</taxon>
    </lineage>
</organism>
<protein>
    <submittedName>
        <fullName evidence="2">Polyphosphate:AMP phosphotransferase</fullName>
    </submittedName>
</protein>
<dbReference type="PANTHER" id="PTHR34383">
    <property type="entry name" value="POLYPHOSPHATE:AMP PHOSPHOTRANSFERASE-RELATED"/>
    <property type="match status" value="1"/>
</dbReference>
<dbReference type="SUPFAM" id="SSF52540">
    <property type="entry name" value="P-loop containing nucleoside triphosphate hydrolases"/>
    <property type="match status" value="2"/>
</dbReference>
<feature type="domain" description="Polyphosphate kinase-2-related" evidence="1">
    <location>
        <begin position="13"/>
        <end position="236"/>
    </location>
</feature>
<dbReference type="InterPro" id="IPR022488">
    <property type="entry name" value="PPK2-related"/>
</dbReference>
<dbReference type="InterPro" id="IPR022489">
    <property type="entry name" value="PolyP_AMP_Tfrase"/>
</dbReference>
<dbReference type="PANTHER" id="PTHR34383:SF3">
    <property type="entry name" value="POLYPHOSPHATE:AMP PHOSPHOTRANSFERASE"/>
    <property type="match status" value="1"/>
</dbReference>
<dbReference type="EMBL" id="AP024355">
    <property type="protein sequence ID" value="BCR06811.1"/>
    <property type="molecule type" value="Genomic_DNA"/>
</dbReference>